<dbReference type="RefSeq" id="WP_148697882.1">
    <property type="nucleotide sequence ID" value="NZ_CP017834.1"/>
</dbReference>
<dbReference type="EMBL" id="CP017834">
    <property type="protein sequence ID" value="APJ04128.1"/>
    <property type="molecule type" value="Genomic_DNA"/>
</dbReference>
<feature type="chain" id="PRO_5013041053" evidence="1">
    <location>
        <begin position="24"/>
        <end position="198"/>
    </location>
</feature>
<evidence type="ECO:0000313" key="3">
    <source>
        <dbReference type="Proteomes" id="UP000184731"/>
    </source>
</evidence>
<dbReference type="KEGG" id="saqi:AXG55_09515"/>
<sequence>MKIKVIAIPLLPVSLLFSSLAFAVQSENNSSNKYECQIEFHKGQTEASHEELDQCLNKVPKDENIHFVQIISSADKKGSYTANKKVTDLRLKKTEAYLLKDLKNVETQLISVGKNEQLGRKVHVLFMTEKPQTSLAAVLPVSTTEKPKEVTSLTHNNNSAKNEIRMSDEEFVNLLKLLIVSKDSQSKNSLLFLDKKIN</sequence>
<gene>
    <name evidence="2" type="ORF">AXG55_09515</name>
</gene>
<protein>
    <submittedName>
        <fullName evidence="2">Uncharacterized protein</fullName>
    </submittedName>
</protein>
<evidence type="ECO:0000256" key="1">
    <source>
        <dbReference type="SAM" id="SignalP"/>
    </source>
</evidence>
<reference evidence="2 3" key="1">
    <citation type="submission" date="2016-10" db="EMBL/GenBank/DDBJ databases">
        <title>Silvanigrella aquatica sp. nov., isolated from a freshwater lake located in the Black Forest, Germany, description of Silvanigrellaceae fam. nov., Silvanigrellales ord. nov., reclassification of the order Bdellovibrionales in the class Oligoflexia, reclassification of the families Bacteriovoracaceae and Halobacteriovoraceae in the new order Bacteriovoracales ord. nov., and reclassification of the family Pseudobacteriovoracaceae in the order Oligoflexiales.</title>
        <authorList>
            <person name="Hahn M.W."/>
            <person name="Schmidt J."/>
            <person name="Koll U."/>
            <person name="Rohde M."/>
            <person name="Verbag S."/>
            <person name="Pitt A."/>
            <person name="Nakai R."/>
            <person name="Naganuma T."/>
            <person name="Lang E."/>
        </authorList>
    </citation>
    <scope>NUCLEOTIDE SEQUENCE [LARGE SCALE GENOMIC DNA]</scope>
    <source>
        <strain evidence="2 3">MWH-Nonnen-W8red</strain>
    </source>
</reference>
<dbReference type="AlphaFoldDB" id="A0A1L4D1Q6"/>
<organism evidence="2 3">
    <name type="scientific">Silvanigrella aquatica</name>
    <dbReference type="NCBI Taxonomy" id="1915309"/>
    <lineage>
        <taxon>Bacteria</taxon>
        <taxon>Pseudomonadati</taxon>
        <taxon>Bdellovibrionota</taxon>
        <taxon>Oligoflexia</taxon>
        <taxon>Silvanigrellales</taxon>
        <taxon>Silvanigrellaceae</taxon>
        <taxon>Silvanigrella</taxon>
    </lineage>
</organism>
<dbReference type="OrthoDB" id="9943479at2"/>
<accession>A0A1L4D1Q6</accession>
<dbReference type="Proteomes" id="UP000184731">
    <property type="component" value="Chromosome"/>
</dbReference>
<keyword evidence="3" id="KW-1185">Reference proteome</keyword>
<keyword evidence="1" id="KW-0732">Signal</keyword>
<name>A0A1L4D1Q6_9BACT</name>
<proteinExistence type="predicted"/>
<feature type="signal peptide" evidence="1">
    <location>
        <begin position="1"/>
        <end position="23"/>
    </location>
</feature>
<evidence type="ECO:0000313" key="2">
    <source>
        <dbReference type="EMBL" id="APJ04128.1"/>
    </source>
</evidence>